<feature type="domain" description="Glycosyl transferase CAP10" evidence="2">
    <location>
        <begin position="152"/>
        <end position="390"/>
    </location>
</feature>
<dbReference type="Pfam" id="PF05686">
    <property type="entry name" value="Glyco_transf_90"/>
    <property type="match status" value="1"/>
</dbReference>
<keyword evidence="4" id="KW-1185">Reference proteome</keyword>
<dbReference type="Proteomes" id="UP000235672">
    <property type="component" value="Unassembled WGS sequence"/>
</dbReference>
<organism evidence="3 4">
    <name type="scientific">Hyaloscypha hepaticicola</name>
    <dbReference type="NCBI Taxonomy" id="2082293"/>
    <lineage>
        <taxon>Eukaryota</taxon>
        <taxon>Fungi</taxon>
        <taxon>Dikarya</taxon>
        <taxon>Ascomycota</taxon>
        <taxon>Pezizomycotina</taxon>
        <taxon>Leotiomycetes</taxon>
        <taxon>Helotiales</taxon>
        <taxon>Hyaloscyphaceae</taxon>
        <taxon>Hyaloscypha</taxon>
    </lineage>
</organism>
<dbReference type="PANTHER" id="PTHR12203">
    <property type="entry name" value="KDEL LYS-ASP-GLU-LEU CONTAINING - RELATED"/>
    <property type="match status" value="1"/>
</dbReference>
<feature type="transmembrane region" description="Helical" evidence="1">
    <location>
        <begin position="12"/>
        <end position="30"/>
    </location>
</feature>
<dbReference type="EMBL" id="KZ613493">
    <property type="protein sequence ID" value="PMD18576.1"/>
    <property type="molecule type" value="Genomic_DNA"/>
</dbReference>
<dbReference type="OrthoDB" id="202415at2759"/>
<keyword evidence="1" id="KW-0812">Transmembrane</keyword>
<dbReference type="AlphaFoldDB" id="A0A2J6PXD8"/>
<dbReference type="InterPro" id="IPR051091">
    <property type="entry name" value="O-Glucosyltr/Glycosyltrsf_90"/>
</dbReference>
<dbReference type="InterPro" id="IPR006598">
    <property type="entry name" value="CAP10"/>
</dbReference>
<dbReference type="PANTHER" id="PTHR12203:SF107">
    <property type="entry name" value="GLYCOSYL TRANSFERASE CAP10 DOMAIN-CONTAINING PROTEIN"/>
    <property type="match status" value="1"/>
</dbReference>
<protein>
    <submittedName>
        <fullName evidence="3">DUF821 domain-containing protein</fullName>
    </submittedName>
</protein>
<proteinExistence type="predicted"/>
<name>A0A2J6PXD8_9HELO</name>
<evidence type="ECO:0000313" key="4">
    <source>
        <dbReference type="Proteomes" id="UP000235672"/>
    </source>
</evidence>
<dbReference type="SMART" id="SM00672">
    <property type="entry name" value="CAP10"/>
    <property type="match status" value="1"/>
</dbReference>
<accession>A0A2J6PXD8</accession>
<evidence type="ECO:0000313" key="3">
    <source>
        <dbReference type="EMBL" id="PMD18576.1"/>
    </source>
</evidence>
<gene>
    <name evidence="3" type="ORF">NA56DRAFT_647785</name>
</gene>
<evidence type="ECO:0000256" key="1">
    <source>
        <dbReference type="SAM" id="Phobius"/>
    </source>
</evidence>
<sequence length="420" mass="49244">MSGSSSRRRLGLFYITPALILSLLLLWFWISRHHEQPVIYPPPRVVDPAKPEIVREDWDFVRDARNFLMTDRRCDEAFPGLFKEIDRAVEVRKESHVTKKELDSIKKVRGYMRAMIYDQQLYVLDAAEKHINMREQATLHAIHRAIITSPEPLPNIEFVFMSDDIAAGTSEAKWSYSRRSNETSNWLMPDFGYWSWPEPKIGSYLEVQMKATAIDSKLAWKKKQNKLIWRGASLELLVREQLVNISRGHEWADVKIFSWEEEAEKPESKEILTMDQHCAYKYVAHTEGISYSARLQNLQNCNSVIVAHKLKWLQHHHHLMVSSGPDQNFVEVNADFSNLPETMENLLANDEESERIARNNVKTFREHYLTPSAETCYWRKLFNGYATVSFEPEFFDSKGKWRGLPVESYVLERQLNWKPH</sequence>
<keyword evidence="1" id="KW-0472">Membrane</keyword>
<reference evidence="3 4" key="1">
    <citation type="submission" date="2016-05" db="EMBL/GenBank/DDBJ databases">
        <title>A degradative enzymes factory behind the ericoid mycorrhizal symbiosis.</title>
        <authorList>
            <consortium name="DOE Joint Genome Institute"/>
            <person name="Martino E."/>
            <person name="Morin E."/>
            <person name="Grelet G."/>
            <person name="Kuo A."/>
            <person name="Kohler A."/>
            <person name="Daghino S."/>
            <person name="Barry K."/>
            <person name="Choi C."/>
            <person name="Cichocki N."/>
            <person name="Clum A."/>
            <person name="Copeland A."/>
            <person name="Hainaut M."/>
            <person name="Haridas S."/>
            <person name="Labutti K."/>
            <person name="Lindquist E."/>
            <person name="Lipzen A."/>
            <person name="Khouja H.-R."/>
            <person name="Murat C."/>
            <person name="Ohm R."/>
            <person name="Olson A."/>
            <person name="Spatafora J."/>
            <person name="Veneault-Fourrey C."/>
            <person name="Henrissat B."/>
            <person name="Grigoriev I."/>
            <person name="Martin F."/>
            <person name="Perotto S."/>
        </authorList>
    </citation>
    <scope>NUCLEOTIDE SEQUENCE [LARGE SCALE GENOMIC DNA]</scope>
    <source>
        <strain evidence="3 4">UAMH 7357</strain>
    </source>
</reference>
<evidence type="ECO:0000259" key="2">
    <source>
        <dbReference type="SMART" id="SM00672"/>
    </source>
</evidence>
<keyword evidence="1" id="KW-1133">Transmembrane helix</keyword>